<evidence type="ECO:0000313" key="2">
    <source>
        <dbReference type="Proteomes" id="UP000622580"/>
    </source>
</evidence>
<proteinExistence type="predicted"/>
<keyword evidence="2" id="KW-1185">Reference proteome</keyword>
<organism evidence="1 2">
    <name type="scientific">Phenylobacterium glaciei</name>
    <dbReference type="NCBI Taxonomy" id="2803784"/>
    <lineage>
        <taxon>Bacteria</taxon>
        <taxon>Pseudomonadati</taxon>
        <taxon>Pseudomonadota</taxon>
        <taxon>Alphaproteobacteria</taxon>
        <taxon>Caulobacterales</taxon>
        <taxon>Caulobacteraceae</taxon>
        <taxon>Phenylobacterium</taxon>
    </lineage>
</organism>
<dbReference type="Gene3D" id="3.20.20.190">
    <property type="entry name" value="Phosphatidylinositol (PI) phosphodiesterase"/>
    <property type="match status" value="1"/>
</dbReference>
<dbReference type="GO" id="GO:0008081">
    <property type="term" value="F:phosphoric diester hydrolase activity"/>
    <property type="evidence" value="ECO:0007669"/>
    <property type="project" value="InterPro"/>
</dbReference>
<dbReference type="GO" id="GO:0006629">
    <property type="term" value="P:lipid metabolic process"/>
    <property type="evidence" value="ECO:0007669"/>
    <property type="project" value="InterPro"/>
</dbReference>
<name>A0A941CZB0_9CAUL</name>
<accession>A0A941CZB0</accession>
<protein>
    <submittedName>
        <fullName evidence="1">Phosphatidylinositol-specific phospholipase C1-like protein</fullName>
    </submittedName>
</protein>
<dbReference type="Pfam" id="PF16670">
    <property type="entry name" value="PI-PLC-C1"/>
    <property type="match status" value="1"/>
</dbReference>
<dbReference type="InterPro" id="IPR032075">
    <property type="entry name" value="PI-PLC-C1"/>
</dbReference>
<dbReference type="SUPFAM" id="SSF51695">
    <property type="entry name" value="PLC-like phosphodiesterases"/>
    <property type="match status" value="1"/>
</dbReference>
<sequence length="365" mass="38783">MISMLLAAGLAVAANCDLEHPSGAPGCTRASVDTLPMNAIQVIGTHNSYKLAIAPAEMALVRMANPGEAMHLDYAHPGLTVELNAGARQLELDLLNDPEGGRYADPLAMKMARDAQSAPYDFTPLKAPGLKVMHVQDLDYRSNCPTFVGCLKEIRAWSQAHPDHVPILVIMNLKEGGAGFPGATQALAFDAKAMDGIDAEIRSVFPDSALITPDKVQGKAPTLAAAVKAGGWPKLKAARGKVMFAMDEGPAKTDIYRGQRKSLEGRAMFINTDEGPAAGYVTLNEPAELKARIDAALANGLIVRTRADADTMEARANDHARQTQAFASGAQYVSTDYLKPDVRFGPYEAHLPGGGTARLNPKTGK</sequence>
<dbReference type="CDD" id="cd08589">
    <property type="entry name" value="PI-PLCc_SaPLC1_like"/>
    <property type="match status" value="1"/>
</dbReference>
<comment type="caution">
    <text evidence="1">The sequence shown here is derived from an EMBL/GenBank/DDBJ whole genome shotgun (WGS) entry which is preliminary data.</text>
</comment>
<dbReference type="RefSeq" id="WP_215339178.1">
    <property type="nucleotide sequence ID" value="NZ_JAGSGD010000001.1"/>
</dbReference>
<gene>
    <name evidence="1" type="ORF">JKL49_06635</name>
</gene>
<dbReference type="AlphaFoldDB" id="A0A941CZB0"/>
<dbReference type="InterPro" id="IPR017946">
    <property type="entry name" value="PLC-like_Pdiesterase_TIM-brl"/>
</dbReference>
<evidence type="ECO:0000313" key="1">
    <source>
        <dbReference type="EMBL" id="MBR7619062.1"/>
    </source>
</evidence>
<dbReference type="Proteomes" id="UP000622580">
    <property type="component" value="Unassembled WGS sequence"/>
</dbReference>
<dbReference type="PROSITE" id="PS50007">
    <property type="entry name" value="PIPLC_X_DOMAIN"/>
    <property type="match status" value="1"/>
</dbReference>
<reference evidence="1" key="1">
    <citation type="submission" date="2021-04" db="EMBL/GenBank/DDBJ databases">
        <title>Draft genome assembly of strain Phenylobacterium sp. 20VBR1 using MiniION and Illumina platforms.</title>
        <authorList>
            <person name="Thomas F.A."/>
            <person name="Krishnan K.P."/>
            <person name="Sinha R.K."/>
        </authorList>
    </citation>
    <scope>NUCLEOTIDE SEQUENCE</scope>
    <source>
        <strain evidence="1">20VBR1</strain>
    </source>
</reference>
<dbReference type="EMBL" id="JAGSGD010000001">
    <property type="protein sequence ID" value="MBR7619062.1"/>
    <property type="molecule type" value="Genomic_DNA"/>
</dbReference>